<gene>
    <name evidence="5" type="ORF">CSSPJE1EN2_LOCUS6346</name>
</gene>
<dbReference type="Pfam" id="PF13639">
    <property type="entry name" value="zf-RING_2"/>
    <property type="match status" value="1"/>
</dbReference>
<keyword evidence="1" id="KW-0862">Zinc</keyword>
<accession>A0ABP1ALW0</accession>
<keyword evidence="3" id="KW-1133">Transmembrane helix</keyword>
<dbReference type="Gene3D" id="3.30.40.10">
    <property type="entry name" value="Zinc/RING finger domain, C3HC4 (zinc finger)"/>
    <property type="match status" value="1"/>
</dbReference>
<dbReference type="Proteomes" id="UP001497522">
    <property type="component" value="Chromosome 13"/>
</dbReference>
<dbReference type="PROSITE" id="PS50089">
    <property type="entry name" value="ZF_RING_2"/>
    <property type="match status" value="1"/>
</dbReference>
<keyword evidence="6" id="KW-1185">Reference proteome</keyword>
<feature type="domain" description="RING-type" evidence="4">
    <location>
        <begin position="103"/>
        <end position="145"/>
    </location>
</feature>
<dbReference type="InterPro" id="IPR013083">
    <property type="entry name" value="Znf_RING/FYVE/PHD"/>
</dbReference>
<feature type="region of interest" description="Disordered" evidence="2">
    <location>
        <begin position="155"/>
        <end position="233"/>
    </location>
</feature>
<organism evidence="5 6">
    <name type="scientific">Sphagnum jensenii</name>
    <dbReference type="NCBI Taxonomy" id="128206"/>
    <lineage>
        <taxon>Eukaryota</taxon>
        <taxon>Viridiplantae</taxon>
        <taxon>Streptophyta</taxon>
        <taxon>Embryophyta</taxon>
        <taxon>Bryophyta</taxon>
        <taxon>Sphagnophytina</taxon>
        <taxon>Sphagnopsida</taxon>
        <taxon>Sphagnales</taxon>
        <taxon>Sphagnaceae</taxon>
        <taxon>Sphagnum</taxon>
    </lineage>
</organism>
<feature type="compositionally biased region" description="Basic and acidic residues" evidence="2">
    <location>
        <begin position="167"/>
        <end position="189"/>
    </location>
</feature>
<name>A0ABP1ALW0_9BRYO</name>
<dbReference type="CDD" id="cd16461">
    <property type="entry name" value="RING-H2_EL5-like"/>
    <property type="match status" value="1"/>
</dbReference>
<reference evidence="5" key="1">
    <citation type="submission" date="2024-03" db="EMBL/GenBank/DDBJ databases">
        <authorList>
            <consortium name="ELIXIR-Norway"/>
            <consortium name="Elixir Norway"/>
        </authorList>
    </citation>
    <scope>NUCLEOTIDE SEQUENCE</scope>
</reference>
<keyword evidence="3" id="KW-0812">Transmembrane</keyword>
<keyword evidence="1" id="KW-0479">Metal-binding</keyword>
<dbReference type="SUPFAM" id="SSF57850">
    <property type="entry name" value="RING/U-box"/>
    <property type="match status" value="1"/>
</dbReference>
<proteinExistence type="predicted"/>
<evidence type="ECO:0000313" key="6">
    <source>
        <dbReference type="Proteomes" id="UP001497522"/>
    </source>
</evidence>
<evidence type="ECO:0000256" key="1">
    <source>
        <dbReference type="PROSITE-ProRule" id="PRU00175"/>
    </source>
</evidence>
<dbReference type="PANTHER" id="PTHR47035:SF3">
    <property type="entry name" value="OS11G0150450 PROTEIN"/>
    <property type="match status" value="1"/>
</dbReference>
<sequence>MSSQMGNAAAGCCATPAPQLKLYQAFIFATPALFTFVLLLLILLILIRRRRRMRATSHTRSQFFPRGLFSAPSDRGLSKSIRDALPIVIYSEGCAISKVDNQCAVCLGDYQKNDKLQQLPVCGHVFHKDCVDEWLANHSTCPICRSVPIPSGKVVPMESPAQRRHHDSLGAHEENSLKTHEQQQRRQEEETLPPQEGREKEEEEEVAKTVQQHPKPLVKKSRNCCTGDCEWEL</sequence>
<evidence type="ECO:0000256" key="3">
    <source>
        <dbReference type="SAM" id="Phobius"/>
    </source>
</evidence>
<evidence type="ECO:0000256" key="2">
    <source>
        <dbReference type="SAM" id="MobiDB-lite"/>
    </source>
</evidence>
<evidence type="ECO:0000259" key="4">
    <source>
        <dbReference type="PROSITE" id="PS50089"/>
    </source>
</evidence>
<feature type="transmembrane region" description="Helical" evidence="3">
    <location>
        <begin position="25"/>
        <end position="47"/>
    </location>
</feature>
<keyword evidence="3" id="KW-0472">Membrane</keyword>
<dbReference type="EMBL" id="OZ023714">
    <property type="protein sequence ID" value="CAK9863351.1"/>
    <property type="molecule type" value="Genomic_DNA"/>
</dbReference>
<protein>
    <recommendedName>
        <fullName evidence="4">RING-type domain-containing protein</fullName>
    </recommendedName>
</protein>
<evidence type="ECO:0000313" key="5">
    <source>
        <dbReference type="EMBL" id="CAK9863351.1"/>
    </source>
</evidence>
<dbReference type="PANTHER" id="PTHR47035">
    <property type="entry name" value="OS11G0150450 PROTEIN"/>
    <property type="match status" value="1"/>
</dbReference>
<dbReference type="InterPro" id="IPR001841">
    <property type="entry name" value="Znf_RING"/>
</dbReference>
<dbReference type="InterPro" id="IPR053070">
    <property type="entry name" value="RING-type_E3_ubiquitin-ligase"/>
</dbReference>
<keyword evidence="1" id="KW-0863">Zinc-finger</keyword>
<dbReference type="SMART" id="SM00184">
    <property type="entry name" value="RING"/>
    <property type="match status" value="1"/>
</dbReference>